<comment type="caution">
    <text evidence="2">The sequence shown here is derived from an EMBL/GenBank/DDBJ whole genome shotgun (WGS) entry which is preliminary data.</text>
</comment>
<evidence type="ECO:0000313" key="3">
    <source>
        <dbReference type="Proteomes" id="UP001144280"/>
    </source>
</evidence>
<accession>A0ABQ5RA86</accession>
<evidence type="ECO:0008006" key="4">
    <source>
        <dbReference type="Google" id="ProtNLM"/>
    </source>
</evidence>
<dbReference type="EMBL" id="BSDI01000070">
    <property type="protein sequence ID" value="GLI02817.1"/>
    <property type="molecule type" value="Genomic_DNA"/>
</dbReference>
<evidence type="ECO:0000313" key="2">
    <source>
        <dbReference type="EMBL" id="GLI02817.1"/>
    </source>
</evidence>
<keyword evidence="1" id="KW-1133">Transmembrane helix</keyword>
<feature type="transmembrane region" description="Helical" evidence="1">
    <location>
        <begin position="181"/>
        <end position="203"/>
    </location>
</feature>
<name>A0ABQ5RA86_9ACTN</name>
<feature type="transmembrane region" description="Helical" evidence="1">
    <location>
        <begin position="78"/>
        <end position="101"/>
    </location>
</feature>
<keyword evidence="1" id="KW-0812">Transmembrane</keyword>
<proteinExistence type="predicted"/>
<reference evidence="2" key="1">
    <citation type="submission" date="2022-12" db="EMBL/GenBank/DDBJ databases">
        <title>New Phytohabitans aurantiacus sp. RD004123 nov., an actinomycete isolated from soil.</title>
        <authorList>
            <person name="Triningsih D.W."/>
            <person name="Harunari E."/>
            <person name="Igarashi Y."/>
        </authorList>
    </citation>
    <scope>NUCLEOTIDE SEQUENCE</scope>
    <source>
        <strain evidence="2">RD004123</strain>
    </source>
</reference>
<feature type="transmembrane region" description="Helical" evidence="1">
    <location>
        <begin position="12"/>
        <end position="33"/>
    </location>
</feature>
<protein>
    <recommendedName>
        <fullName evidence="4">Peptidase M50 domain-containing protein</fullName>
    </recommendedName>
</protein>
<gene>
    <name evidence="2" type="ORF">Pa4123_80950</name>
</gene>
<sequence>MLFALGQPAAFVGLVIAFLLAVAVRAFLLRLVLRRFYGRGPLLPDPRRDIDPFGAVAAALGGTGWGHGVDDPPRYRGLVFMVGPLVGLVLGELGLMAYTLVYPDYSSALLINAPSDVLRGAVAPTAGAQMLLSVAVGLLCFGLLALIPLPPLDGWGLLWASMRRPTAGGLRARQWLVDNNLGVVALLILLIFPFGAPLLHWLFDLVGGPLMRMWV</sequence>
<evidence type="ECO:0000256" key="1">
    <source>
        <dbReference type="SAM" id="Phobius"/>
    </source>
</evidence>
<dbReference type="RefSeq" id="WP_281904554.1">
    <property type="nucleotide sequence ID" value="NZ_BSDI01000070.1"/>
</dbReference>
<organism evidence="2 3">
    <name type="scientific">Phytohabitans aurantiacus</name>
    <dbReference type="NCBI Taxonomy" id="3016789"/>
    <lineage>
        <taxon>Bacteria</taxon>
        <taxon>Bacillati</taxon>
        <taxon>Actinomycetota</taxon>
        <taxon>Actinomycetes</taxon>
        <taxon>Micromonosporales</taxon>
        <taxon>Micromonosporaceae</taxon>
    </lineage>
</organism>
<keyword evidence="3" id="KW-1185">Reference proteome</keyword>
<keyword evidence="1" id="KW-0472">Membrane</keyword>
<dbReference type="Proteomes" id="UP001144280">
    <property type="component" value="Unassembled WGS sequence"/>
</dbReference>